<evidence type="ECO:0000256" key="3">
    <source>
        <dbReference type="ARBA" id="ARBA00023143"/>
    </source>
</evidence>
<dbReference type="Pfam" id="PF00700">
    <property type="entry name" value="Flagellin_C"/>
    <property type="match status" value="1"/>
</dbReference>
<dbReference type="RefSeq" id="WP_083498937.1">
    <property type="nucleotide sequence ID" value="NZ_CYPW01000006.1"/>
</dbReference>
<comment type="similarity">
    <text evidence="2">Belongs to the bacterial flagellin family.</text>
</comment>
<proteinExistence type="inferred from homology"/>
<evidence type="ECO:0000313" key="6">
    <source>
        <dbReference type="Proteomes" id="UP000054823"/>
    </source>
</evidence>
<keyword evidence="5" id="KW-0966">Cell projection</keyword>
<dbReference type="Gene3D" id="1.20.1330.10">
    <property type="entry name" value="f41 fragment of flagellin, N-terminal domain"/>
    <property type="match status" value="1"/>
</dbReference>
<dbReference type="PANTHER" id="PTHR42792">
    <property type="entry name" value="FLAGELLIN"/>
    <property type="match status" value="1"/>
</dbReference>
<evidence type="ECO:0000259" key="4">
    <source>
        <dbReference type="Pfam" id="PF00700"/>
    </source>
</evidence>
<keyword evidence="5" id="KW-0282">Flagellum</keyword>
<dbReference type="STRING" id="321267.SHM7688_01095"/>
<dbReference type="SUPFAM" id="SSF64518">
    <property type="entry name" value="Phase 1 flagellin"/>
    <property type="match status" value="1"/>
</dbReference>
<feature type="domain" description="Flagellin C-terminal" evidence="4">
    <location>
        <begin position="263"/>
        <end position="336"/>
    </location>
</feature>
<keyword evidence="5" id="KW-0969">Cilium</keyword>
<dbReference type="PANTHER" id="PTHR42792:SF1">
    <property type="entry name" value="FLAGELLAR HOOK-ASSOCIATED PROTEIN 3"/>
    <property type="match status" value="1"/>
</dbReference>
<accession>A0A0P1FCI8</accession>
<sequence length="338" mass="35935">MPVISVGDMAQQMMMARRTSSVKSDLDRLAYELGSGRKSDVAASLKGDFNVLAGVERQISVLKGYEVATTDAEVFTQTAQNTLEMVQNVAGDLARDLLSATQSNLPSSTDTVARSALNDFEAMVTALNGRAADRQLFGGTATDGASLMSAEDMMTDLKAAVTAAGVVTPSDLFAAVDDYFMTAGGGFETNAYTGSTTDLAPFRLNDSDTAQYNIRADNTALRQAMRDSALASLAVDPTLNFSLSEKQTILGEAGTRLLGGQDDIVAVRAELGFNQERIENAIASNSAQRSSMLMTQSDLLGADQTEVAGQLQAVQVQLEMVYTITARLSQLTLANYIR</sequence>
<gene>
    <name evidence="5" type="ORF">SHM7688_01095</name>
</gene>
<protein>
    <submittedName>
        <fullName evidence="5">Flagellar hook-associated protein FlgL</fullName>
    </submittedName>
</protein>
<keyword evidence="3" id="KW-0975">Bacterial flagellum</keyword>
<evidence type="ECO:0000313" key="5">
    <source>
        <dbReference type="EMBL" id="CUH51656.1"/>
    </source>
</evidence>
<keyword evidence="6" id="KW-1185">Reference proteome</keyword>
<dbReference type="InterPro" id="IPR046358">
    <property type="entry name" value="Flagellin_C"/>
</dbReference>
<comment type="subcellular location">
    <subcellularLocation>
        <location evidence="1">Bacterial flagellum</location>
    </subcellularLocation>
</comment>
<dbReference type="OrthoDB" id="7312911at2"/>
<dbReference type="GO" id="GO:0009288">
    <property type="term" value="C:bacterial-type flagellum"/>
    <property type="evidence" value="ECO:0007669"/>
    <property type="project" value="UniProtKB-SubCell"/>
</dbReference>
<evidence type="ECO:0000256" key="2">
    <source>
        <dbReference type="ARBA" id="ARBA00005709"/>
    </source>
</evidence>
<organism evidence="5 6">
    <name type="scientific">Shimia marina</name>
    <dbReference type="NCBI Taxonomy" id="321267"/>
    <lineage>
        <taxon>Bacteria</taxon>
        <taxon>Pseudomonadati</taxon>
        <taxon>Pseudomonadota</taxon>
        <taxon>Alphaproteobacteria</taxon>
        <taxon>Rhodobacterales</taxon>
        <taxon>Roseobacteraceae</taxon>
    </lineage>
</organism>
<dbReference type="EMBL" id="CYPW01000006">
    <property type="protein sequence ID" value="CUH51656.1"/>
    <property type="molecule type" value="Genomic_DNA"/>
</dbReference>
<name>A0A0P1FCI8_9RHOB</name>
<dbReference type="AlphaFoldDB" id="A0A0P1FCI8"/>
<dbReference type="InterPro" id="IPR001492">
    <property type="entry name" value="Flagellin"/>
</dbReference>
<reference evidence="5 6" key="1">
    <citation type="submission" date="2015-09" db="EMBL/GenBank/DDBJ databases">
        <authorList>
            <consortium name="Swine Surveillance"/>
        </authorList>
    </citation>
    <scope>NUCLEOTIDE SEQUENCE [LARGE SCALE GENOMIC DNA]</scope>
    <source>
        <strain evidence="5 6">CECT 7688</strain>
    </source>
</reference>
<dbReference type="GO" id="GO:0005198">
    <property type="term" value="F:structural molecule activity"/>
    <property type="evidence" value="ECO:0007669"/>
    <property type="project" value="InterPro"/>
</dbReference>
<evidence type="ECO:0000256" key="1">
    <source>
        <dbReference type="ARBA" id="ARBA00004365"/>
    </source>
</evidence>
<dbReference type="Proteomes" id="UP000054823">
    <property type="component" value="Unassembled WGS sequence"/>
</dbReference>